<keyword evidence="10" id="KW-0378">Hydrolase</keyword>
<dbReference type="EMBL" id="JBHTCH010000017">
    <property type="protein sequence ID" value="MFC7361448.1"/>
    <property type="molecule type" value="Genomic_DNA"/>
</dbReference>
<keyword evidence="11" id="KW-1185">Reference proteome</keyword>
<dbReference type="InterPro" id="IPR001733">
    <property type="entry name" value="Peptidase_S26B"/>
</dbReference>
<organism evidence="10 11">
    <name type="scientific">Nocardioides astragali</name>
    <dbReference type="NCBI Taxonomy" id="1776736"/>
    <lineage>
        <taxon>Bacteria</taxon>
        <taxon>Bacillati</taxon>
        <taxon>Actinomycetota</taxon>
        <taxon>Actinomycetes</taxon>
        <taxon>Propionibacteriales</taxon>
        <taxon>Nocardioidaceae</taxon>
        <taxon>Nocardioides</taxon>
    </lineage>
</organism>
<comment type="subcellular location">
    <subcellularLocation>
        <location evidence="1">Membrane</location>
    </subcellularLocation>
</comment>
<dbReference type="InterPro" id="IPR019533">
    <property type="entry name" value="Peptidase_S26"/>
</dbReference>
<dbReference type="Proteomes" id="UP001596524">
    <property type="component" value="Unassembled WGS sequence"/>
</dbReference>
<keyword evidence="3" id="KW-0732">Signal</keyword>
<keyword evidence="6" id="KW-1015">Disulfide bond</keyword>
<dbReference type="CDD" id="cd06530">
    <property type="entry name" value="S26_SPase_I"/>
    <property type="match status" value="1"/>
</dbReference>
<dbReference type="InterPro" id="IPR036286">
    <property type="entry name" value="LexA/Signal_pep-like_sf"/>
</dbReference>
<dbReference type="InterPro" id="IPR006558">
    <property type="entry name" value="LamG-like"/>
</dbReference>
<dbReference type="RefSeq" id="WP_255891614.1">
    <property type="nucleotide sequence ID" value="NZ_JAFMZM010000004.1"/>
</dbReference>
<keyword evidence="2 8" id="KW-0812">Transmembrane</keyword>
<feature type="transmembrane region" description="Helical" evidence="8">
    <location>
        <begin position="182"/>
        <end position="205"/>
    </location>
</feature>
<evidence type="ECO:0000256" key="8">
    <source>
        <dbReference type="SAM" id="Phobius"/>
    </source>
</evidence>
<reference evidence="11" key="1">
    <citation type="journal article" date="2019" name="Int. J. Syst. Evol. Microbiol.">
        <title>The Global Catalogue of Microorganisms (GCM) 10K type strain sequencing project: providing services to taxonomists for standard genome sequencing and annotation.</title>
        <authorList>
            <consortium name="The Broad Institute Genomics Platform"/>
            <consortium name="The Broad Institute Genome Sequencing Center for Infectious Disease"/>
            <person name="Wu L."/>
            <person name="Ma J."/>
        </authorList>
    </citation>
    <scope>NUCLEOTIDE SEQUENCE [LARGE SCALE GENOMIC DNA]</scope>
    <source>
        <strain evidence="11">FCH27</strain>
    </source>
</reference>
<dbReference type="SUPFAM" id="SSF49899">
    <property type="entry name" value="Concanavalin A-like lectins/glucanases"/>
    <property type="match status" value="1"/>
</dbReference>
<dbReference type="Gene3D" id="2.60.120.200">
    <property type="match status" value="1"/>
</dbReference>
<comment type="caution">
    <text evidence="10">The sequence shown here is derived from an EMBL/GenBank/DDBJ whole genome shotgun (WGS) entry which is preliminary data.</text>
</comment>
<sequence>MSHDGAAAGSGWTRLLVVLACRAYRALLLTLVAIAAAPLVTGWGSYVVASDSMRPSISVGDVVLARPTAADHRVHVGRVYVFDDPTRPERLLVHRVVEKRDDGDYTTAGDANSVTDITPLKTSGIRAQAVLLVPYVGLPVHWARTRDRVPLLAWLALSIAAFLLAGMRLDSHGPSRPRRAKVAVATAVAVGAAAAGTSGAAGATFTDRTTNSGNEWTVGTWTQPYVGAVLTDRPFGLWLLDETGGTKYATDRSGNNRTGEYLGSLTLGAQGGLPNNPGTALDNTSGRVILGPQPVTAPSAYSVELWFRTTATTQSYLAGFEDDRDTGYSSFGADADRVVTMEASGRLTFGLWPKRSQTITTTRAFNDGAWHHLVVTSTANRSSTIYVDGVAAVSGATSVVQNFPGYWRVGQGSIGLFHTPAFTGDLDNVAIYHSTLSASRVAAHWAAR</sequence>
<dbReference type="Gene3D" id="2.10.109.10">
    <property type="entry name" value="Umud Fragment, subunit A"/>
    <property type="match status" value="1"/>
</dbReference>
<dbReference type="GO" id="GO:0009003">
    <property type="term" value="F:signal peptidase activity"/>
    <property type="evidence" value="ECO:0007669"/>
    <property type="project" value="UniProtKB-EC"/>
</dbReference>
<dbReference type="EC" id="3.4.21.89" evidence="7"/>
<evidence type="ECO:0000256" key="1">
    <source>
        <dbReference type="ARBA" id="ARBA00004370"/>
    </source>
</evidence>
<evidence type="ECO:0000256" key="6">
    <source>
        <dbReference type="ARBA" id="ARBA00023157"/>
    </source>
</evidence>
<feature type="transmembrane region" description="Helical" evidence="8">
    <location>
        <begin position="151"/>
        <end position="170"/>
    </location>
</feature>
<dbReference type="Pfam" id="PF10502">
    <property type="entry name" value="Peptidase_S26"/>
    <property type="match status" value="1"/>
</dbReference>
<evidence type="ECO:0000313" key="11">
    <source>
        <dbReference type="Proteomes" id="UP001596524"/>
    </source>
</evidence>
<feature type="domain" description="LamG-like jellyroll fold" evidence="9">
    <location>
        <begin position="299"/>
        <end position="439"/>
    </location>
</feature>
<name>A0ABW2N5J4_9ACTN</name>
<keyword evidence="4 8" id="KW-1133">Transmembrane helix</keyword>
<proteinExistence type="predicted"/>
<gene>
    <name evidence="10" type="ORF">ACFQO6_14325</name>
</gene>
<dbReference type="SUPFAM" id="SSF51306">
    <property type="entry name" value="LexA/Signal peptidase"/>
    <property type="match status" value="1"/>
</dbReference>
<evidence type="ECO:0000259" key="9">
    <source>
        <dbReference type="SMART" id="SM00560"/>
    </source>
</evidence>
<evidence type="ECO:0000256" key="4">
    <source>
        <dbReference type="ARBA" id="ARBA00022989"/>
    </source>
</evidence>
<feature type="transmembrane region" description="Helical" evidence="8">
    <location>
        <begin position="26"/>
        <end position="46"/>
    </location>
</feature>
<dbReference type="InterPro" id="IPR013320">
    <property type="entry name" value="ConA-like_dom_sf"/>
</dbReference>
<evidence type="ECO:0000256" key="3">
    <source>
        <dbReference type="ARBA" id="ARBA00022729"/>
    </source>
</evidence>
<protein>
    <recommendedName>
        <fullName evidence="7">Signal peptidase I</fullName>
        <ecNumber evidence="7">3.4.21.89</ecNumber>
    </recommendedName>
</protein>
<evidence type="ECO:0000256" key="2">
    <source>
        <dbReference type="ARBA" id="ARBA00022692"/>
    </source>
</evidence>
<dbReference type="NCBIfam" id="TIGR02228">
    <property type="entry name" value="sigpep_I_arch"/>
    <property type="match status" value="1"/>
</dbReference>
<keyword evidence="5 8" id="KW-0472">Membrane</keyword>
<evidence type="ECO:0000313" key="10">
    <source>
        <dbReference type="EMBL" id="MFC7361448.1"/>
    </source>
</evidence>
<accession>A0ABW2N5J4</accession>
<dbReference type="SMART" id="SM00560">
    <property type="entry name" value="LamGL"/>
    <property type="match status" value="1"/>
</dbReference>
<dbReference type="Pfam" id="PF13385">
    <property type="entry name" value="Laminin_G_3"/>
    <property type="match status" value="1"/>
</dbReference>
<evidence type="ECO:0000256" key="5">
    <source>
        <dbReference type="ARBA" id="ARBA00023136"/>
    </source>
</evidence>
<evidence type="ECO:0000256" key="7">
    <source>
        <dbReference type="NCBIfam" id="TIGR02228"/>
    </source>
</evidence>